<feature type="domain" description="Cas12f1-like TNB" evidence="3">
    <location>
        <begin position="553"/>
        <end position="599"/>
    </location>
</feature>
<dbReference type="InterPro" id="IPR010095">
    <property type="entry name" value="Cas12f1-like_TNB"/>
</dbReference>
<keyword evidence="1" id="KW-0238">DNA-binding</keyword>
<protein>
    <recommendedName>
        <fullName evidence="3">Cas12f1-like TNB domain-containing protein</fullName>
    </recommendedName>
</protein>
<dbReference type="AlphaFoldDB" id="A0A7Y0EWD5"/>
<evidence type="ECO:0000259" key="3">
    <source>
        <dbReference type="Pfam" id="PF07282"/>
    </source>
</evidence>
<feature type="region of interest" description="Disordered" evidence="2">
    <location>
        <begin position="618"/>
        <end position="640"/>
    </location>
</feature>
<evidence type="ECO:0000256" key="1">
    <source>
        <dbReference type="ARBA" id="ARBA00023125"/>
    </source>
</evidence>
<sequence length="666" mass="74631">MAPRGANGVSDGSADAARGHWWWTRGETEAEAEAEAVCPGDRFGDRWMGEFYYKEGSPASCNPRRNGDEPGFLDVLDEHGARYVSGLRRPPSKSPVRSGTFRFEVYIETEEWMSALTLRGWFAVAGFPEVTIRRASADERTRLKCISKDGLAPGAELDCNDATLLDPASKRLLHKTNLFDNPSDRWAVTVNGSAYVPPLTVDGRKQYGRSVEDLLGSRLASLDGCEYSMARVTLPDGRSVVRANVWTGRLVHASVLLAALTGKVGDDAGFNHSSIEIERVSRLDVMPDLDSDGTIKDYRLITEYPDADSLRPPTTPAAPMPEGGVDPGVSDTIVESDGSSSGLIRPFGTLEYLHWQDVANEYDRFEATTSIPLLCWRDNPLPHSANQPEWRRNDGLVWDDEIAAWRPEGSSPVSYGELRAKWPTDESGAGAWDGDEEKWIDPEDAARLVQEQYDQAFARLLKDLIRLADEWCRYLHGKYKHLYVQDEDADQWSWHGKYPCDDATEHYCITSLRSGIIPILWDRLRRESPMPGDGFDFPDPRSMRNGKKPWVTMLDRDQPTTAWCPKCGRRTKHDTSERTFHCQWCGYEAQRDKHAARNMIILGKNPIPRTALKHGYGRPMGNYQYKPEDQQGRATGPSLSDLGSLVALHIGNGDDDGNGDDEDWDF</sequence>
<keyword evidence="5" id="KW-1185">Reference proteome</keyword>
<proteinExistence type="predicted"/>
<dbReference type="Proteomes" id="UP000543419">
    <property type="component" value="Unassembled WGS sequence"/>
</dbReference>
<comment type="caution">
    <text evidence="4">The sequence shown here is derived from an EMBL/GenBank/DDBJ whole genome shotgun (WGS) entry which is preliminary data.</text>
</comment>
<gene>
    <name evidence="4" type="ORF">G1C97_0503</name>
</gene>
<name>A0A7Y0EWD5_9BIFI</name>
<dbReference type="GO" id="GO:0003677">
    <property type="term" value="F:DNA binding"/>
    <property type="evidence" value="ECO:0007669"/>
    <property type="project" value="UniProtKB-KW"/>
</dbReference>
<organism evidence="4 5">
    <name type="scientific">Bifidobacterium olomucense</name>
    <dbReference type="NCBI Taxonomy" id="2675324"/>
    <lineage>
        <taxon>Bacteria</taxon>
        <taxon>Bacillati</taxon>
        <taxon>Actinomycetota</taxon>
        <taxon>Actinomycetes</taxon>
        <taxon>Bifidobacteriales</taxon>
        <taxon>Bifidobacteriaceae</taxon>
        <taxon>Bifidobacterium</taxon>
    </lineage>
</organism>
<dbReference type="EMBL" id="JAAIIG010000002">
    <property type="protein sequence ID" value="NMM97554.1"/>
    <property type="molecule type" value="Genomic_DNA"/>
</dbReference>
<evidence type="ECO:0000313" key="4">
    <source>
        <dbReference type="EMBL" id="NMM97554.1"/>
    </source>
</evidence>
<evidence type="ECO:0000313" key="5">
    <source>
        <dbReference type="Proteomes" id="UP000543419"/>
    </source>
</evidence>
<evidence type="ECO:0000256" key="2">
    <source>
        <dbReference type="SAM" id="MobiDB-lite"/>
    </source>
</evidence>
<accession>A0A7Y0EWD5</accession>
<reference evidence="4 5" key="1">
    <citation type="submission" date="2020-02" db="EMBL/GenBank/DDBJ databases">
        <title>Characterization of phylogenetic diversity of novel bifidobacterial species isolated in Czech ZOOs.</title>
        <authorList>
            <person name="Lugli G.A."/>
            <person name="Vera N.B."/>
            <person name="Ventura M."/>
        </authorList>
    </citation>
    <scope>NUCLEOTIDE SEQUENCE [LARGE SCALE GENOMIC DNA]</scope>
    <source>
        <strain evidence="4 5">DSM 109959</strain>
    </source>
</reference>
<dbReference type="Pfam" id="PF07282">
    <property type="entry name" value="Cas12f1-like_TNB"/>
    <property type="match status" value="1"/>
</dbReference>